<dbReference type="RefSeq" id="WP_101808574.1">
    <property type="nucleotide sequence ID" value="NZ_NFEZ01000004.1"/>
</dbReference>
<feature type="binding site" evidence="9">
    <location>
        <position position="219"/>
    </location>
    <ligand>
        <name>NAD(+)</name>
        <dbReference type="ChEBI" id="CHEBI:57540"/>
    </ligand>
</feature>
<sequence>MKIGIPKEIKNNENRVALTPMGAAELIRAGHSVLIERGAGEESGFADALYEAAGASIAPEAAEVWGRSEMVMKVKEPLPAEYGFFREGLLLFAYLHLAAEPELAEALRASGVTAVAYETIRVNGALPLLAPMSEVAGRMAVQVGAQMLEKAYGGKGKLLSGVTGVKRGKVTVIGAGIAGTSSVQLAVGLGADVTVLDTNTNRLRELALVFGSRLQTLQSTTHNLAESVRESDLVISTVLIPGGKAPKLVTEEMVRSMEKGSVIVDVAIDQGGSVETIDRITTHDDPVFEKHGVLHYAVANIPGAVPYTSTMALTNATLPFALQLASLGAAAAIRASQPIREGVNAMGGHITYEAVARDLGYTYKPVLELV</sequence>
<proteinExistence type="inferred from homology"/>
<evidence type="ECO:0000256" key="2">
    <source>
        <dbReference type="ARBA" id="ARBA00005689"/>
    </source>
</evidence>
<dbReference type="Pfam" id="PF05222">
    <property type="entry name" value="AlaDh_PNT_N"/>
    <property type="match status" value="1"/>
</dbReference>
<organism evidence="12 13">
    <name type="scientific">Paenibacillus pasadenensis</name>
    <dbReference type="NCBI Taxonomy" id="217090"/>
    <lineage>
        <taxon>Bacteria</taxon>
        <taxon>Bacillati</taxon>
        <taxon>Bacillota</taxon>
        <taxon>Bacilli</taxon>
        <taxon>Bacillales</taxon>
        <taxon>Paenibacillaceae</taxon>
        <taxon>Paenibacillus</taxon>
    </lineage>
</organism>
<evidence type="ECO:0000256" key="7">
    <source>
        <dbReference type="PIRSR" id="PIRSR000183-1"/>
    </source>
</evidence>
<feature type="binding site" evidence="9">
    <location>
        <position position="197"/>
    </location>
    <ligand>
        <name>NAD(+)</name>
        <dbReference type="ChEBI" id="CHEBI:57540"/>
    </ligand>
</feature>
<dbReference type="InterPro" id="IPR007886">
    <property type="entry name" value="AlaDH/PNT_N"/>
</dbReference>
<evidence type="ECO:0000259" key="11">
    <source>
        <dbReference type="SMART" id="SM01003"/>
    </source>
</evidence>
<feature type="binding site" evidence="9">
    <location>
        <position position="279"/>
    </location>
    <ligand>
        <name>NAD(+)</name>
        <dbReference type="ChEBI" id="CHEBI:57540"/>
    </ligand>
</feature>
<feature type="binding site" evidence="9">
    <location>
        <position position="133"/>
    </location>
    <ligand>
        <name>NAD(+)</name>
        <dbReference type="ChEBI" id="CHEBI:57540"/>
    </ligand>
</feature>
<evidence type="ECO:0000313" key="13">
    <source>
        <dbReference type="Proteomes" id="UP000234789"/>
    </source>
</evidence>
<dbReference type="PROSITE" id="PS00837">
    <property type="entry name" value="ALADH_PNT_2"/>
    <property type="match status" value="1"/>
</dbReference>
<dbReference type="GO" id="GO:0042853">
    <property type="term" value="P:L-alanine catabolic process"/>
    <property type="evidence" value="ECO:0007669"/>
    <property type="project" value="UniProtKB-UniPathway"/>
</dbReference>
<evidence type="ECO:0000256" key="4">
    <source>
        <dbReference type="ARBA" id="ARBA00023002"/>
    </source>
</evidence>
<feature type="active site" description="Proton donor/acceptor" evidence="7">
    <location>
        <position position="269"/>
    </location>
</feature>
<keyword evidence="9" id="KW-0547">Nucleotide-binding</keyword>
<feature type="binding site" evidence="9">
    <location>
        <begin position="238"/>
        <end position="239"/>
    </location>
    <ligand>
        <name>NAD(+)</name>
        <dbReference type="ChEBI" id="CHEBI:57540"/>
    </ligand>
</feature>
<dbReference type="PANTHER" id="PTHR42795">
    <property type="entry name" value="ALANINE DEHYDROGENASE"/>
    <property type="match status" value="1"/>
</dbReference>
<dbReference type="PIRSF" id="PIRSF000183">
    <property type="entry name" value="Alanine_dh"/>
    <property type="match status" value="1"/>
</dbReference>
<feature type="active site" description="Proton donor/acceptor" evidence="7">
    <location>
        <position position="96"/>
    </location>
</feature>
<dbReference type="EMBL" id="NFEZ01000004">
    <property type="protein sequence ID" value="PLT44474.1"/>
    <property type="molecule type" value="Genomic_DNA"/>
</dbReference>
<evidence type="ECO:0000256" key="8">
    <source>
        <dbReference type="PIRSR" id="PIRSR000183-2"/>
    </source>
</evidence>
<feature type="domain" description="Alanine dehydrogenase/pyridine nucleotide transhydrogenase NAD(H)-binding" evidence="10">
    <location>
        <begin position="148"/>
        <end position="297"/>
    </location>
</feature>
<dbReference type="NCBIfam" id="TIGR00518">
    <property type="entry name" value="alaDH"/>
    <property type="match status" value="1"/>
</dbReference>
<feature type="domain" description="Alanine dehydrogenase/pyridine nucleotide transhydrogenase N-terminal" evidence="11">
    <location>
        <begin position="4"/>
        <end position="136"/>
    </location>
</feature>
<dbReference type="Pfam" id="PF01262">
    <property type="entry name" value="AlaDh_PNT_C"/>
    <property type="match status" value="1"/>
</dbReference>
<keyword evidence="5 6" id="KW-0520">NAD</keyword>
<dbReference type="UniPathway" id="UPA00527">
    <property type="reaction ID" value="UER00585"/>
</dbReference>
<gene>
    <name evidence="12" type="ORF">B8V81_2905</name>
</gene>
<dbReference type="PANTHER" id="PTHR42795:SF1">
    <property type="entry name" value="ALANINE DEHYDROGENASE"/>
    <property type="match status" value="1"/>
</dbReference>
<evidence type="ECO:0000259" key="10">
    <source>
        <dbReference type="SMART" id="SM01002"/>
    </source>
</evidence>
<dbReference type="AlphaFoldDB" id="A0A2N5N2B3"/>
<comment type="similarity">
    <text evidence="2 6">Belongs to the AlaDH/PNT family.</text>
</comment>
<dbReference type="Proteomes" id="UP000234789">
    <property type="component" value="Unassembled WGS sequence"/>
</dbReference>
<dbReference type="PROSITE" id="PS00836">
    <property type="entry name" value="ALADH_PNT_1"/>
    <property type="match status" value="1"/>
</dbReference>
<comment type="catalytic activity">
    <reaction evidence="6">
        <text>L-alanine + NAD(+) + H2O = pyruvate + NH4(+) + NADH + H(+)</text>
        <dbReference type="Rhea" id="RHEA:18405"/>
        <dbReference type="ChEBI" id="CHEBI:15361"/>
        <dbReference type="ChEBI" id="CHEBI:15377"/>
        <dbReference type="ChEBI" id="CHEBI:15378"/>
        <dbReference type="ChEBI" id="CHEBI:28938"/>
        <dbReference type="ChEBI" id="CHEBI:57540"/>
        <dbReference type="ChEBI" id="CHEBI:57945"/>
        <dbReference type="ChEBI" id="CHEBI:57972"/>
        <dbReference type="EC" id="1.4.1.1"/>
    </reaction>
</comment>
<evidence type="ECO:0000256" key="6">
    <source>
        <dbReference type="PIRNR" id="PIRNR000183"/>
    </source>
</evidence>
<dbReference type="EC" id="1.4.1.1" evidence="3 6"/>
<reference evidence="12 13" key="1">
    <citation type="submission" date="2017-05" db="EMBL/GenBank/DDBJ databases">
        <title>Functional genome analysis of Paenibacillus pasadenensis strain R16: insights on endophytic life style and antifungal activity.</title>
        <authorList>
            <person name="Passera A."/>
            <person name="Marcolungo L."/>
            <person name="Casati P."/>
            <person name="Brasca M."/>
            <person name="Quaglino F."/>
            <person name="Delledonne M."/>
        </authorList>
    </citation>
    <scope>NUCLEOTIDE SEQUENCE [LARGE SCALE GENOMIC DNA]</scope>
    <source>
        <strain evidence="12 13">R16</strain>
    </source>
</reference>
<dbReference type="GO" id="GO:0000166">
    <property type="term" value="F:nucleotide binding"/>
    <property type="evidence" value="ECO:0007669"/>
    <property type="project" value="UniProtKB-KW"/>
</dbReference>
<dbReference type="Gene3D" id="3.40.50.720">
    <property type="entry name" value="NAD(P)-binding Rossmann-like Domain"/>
    <property type="match status" value="2"/>
</dbReference>
<evidence type="ECO:0000256" key="3">
    <source>
        <dbReference type="ARBA" id="ARBA00012897"/>
    </source>
</evidence>
<dbReference type="CDD" id="cd05305">
    <property type="entry name" value="L-AlaDH"/>
    <property type="match status" value="1"/>
</dbReference>
<dbReference type="GO" id="GO:0005886">
    <property type="term" value="C:plasma membrane"/>
    <property type="evidence" value="ECO:0007669"/>
    <property type="project" value="TreeGrafter"/>
</dbReference>
<dbReference type="SMART" id="SM01002">
    <property type="entry name" value="AlaDh_PNT_C"/>
    <property type="match status" value="1"/>
</dbReference>
<evidence type="ECO:0000256" key="1">
    <source>
        <dbReference type="ARBA" id="ARBA00005206"/>
    </source>
</evidence>
<protein>
    <recommendedName>
        <fullName evidence="3 6">Alanine dehydrogenase</fullName>
        <ecNumber evidence="3 6">1.4.1.1</ecNumber>
    </recommendedName>
</protein>
<comment type="pathway">
    <text evidence="1">Amino-acid degradation; L-alanine degradation via dehydrogenase pathway; NH(3) and pyruvate from L-alanine: step 1/1.</text>
</comment>
<dbReference type="SUPFAM" id="SSF52283">
    <property type="entry name" value="Formate/glycerate dehydrogenase catalytic domain-like"/>
    <property type="match status" value="1"/>
</dbReference>
<dbReference type="InterPro" id="IPR008141">
    <property type="entry name" value="Ala_DH"/>
</dbReference>
<dbReference type="InterPro" id="IPR036291">
    <property type="entry name" value="NAD(P)-bd_dom_sf"/>
</dbReference>
<evidence type="ECO:0000256" key="5">
    <source>
        <dbReference type="ARBA" id="ARBA00023027"/>
    </source>
</evidence>
<comment type="caution">
    <text evidence="12">The sequence shown here is derived from an EMBL/GenBank/DDBJ whole genome shotgun (WGS) entry which is preliminary data.</text>
</comment>
<dbReference type="InterPro" id="IPR008142">
    <property type="entry name" value="AlaDH/PNT_CS1"/>
</dbReference>
<evidence type="ECO:0000313" key="12">
    <source>
        <dbReference type="EMBL" id="PLT44474.1"/>
    </source>
</evidence>
<dbReference type="SMART" id="SM01003">
    <property type="entry name" value="AlaDh_PNT_N"/>
    <property type="match status" value="1"/>
</dbReference>
<keyword evidence="13" id="KW-1185">Reference proteome</keyword>
<keyword evidence="4 6" id="KW-0560">Oxidoreductase</keyword>
<feature type="binding site" evidence="9">
    <location>
        <begin position="266"/>
        <end position="269"/>
    </location>
    <ligand>
        <name>NAD(+)</name>
        <dbReference type="ChEBI" id="CHEBI:57540"/>
    </ligand>
</feature>
<dbReference type="InterPro" id="IPR008143">
    <property type="entry name" value="Ala_DH/PNT_CS2"/>
</dbReference>
<dbReference type="SUPFAM" id="SSF51735">
    <property type="entry name" value="NAD(P)-binding Rossmann-fold domains"/>
    <property type="match status" value="1"/>
</dbReference>
<dbReference type="GO" id="GO:0000286">
    <property type="term" value="F:alanine dehydrogenase activity"/>
    <property type="evidence" value="ECO:0007669"/>
    <property type="project" value="UniProtKB-UniRule"/>
</dbReference>
<dbReference type="FunFam" id="3.40.50.720:FF:000049">
    <property type="entry name" value="Alanine dehydrogenase"/>
    <property type="match status" value="1"/>
</dbReference>
<feature type="binding site" evidence="8">
    <location>
        <position position="75"/>
    </location>
    <ligand>
        <name>substrate</name>
    </ligand>
</feature>
<accession>A0A2N5N2B3</accession>
<feature type="binding site" evidence="8">
    <location>
        <position position="15"/>
    </location>
    <ligand>
        <name>substrate</name>
    </ligand>
</feature>
<dbReference type="InterPro" id="IPR007698">
    <property type="entry name" value="AlaDH/PNT_NAD(H)-bd"/>
</dbReference>
<name>A0A2N5N2B3_9BACL</name>
<evidence type="ECO:0000256" key="9">
    <source>
        <dbReference type="PIRSR" id="PIRSR000183-3"/>
    </source>
</evidence>
<feature type="binding site" evidence="9">
    <location>
        <position position="202"/>
    </location>
    <ligand>
        <name>NAD(+)</name>
        <dbReference type="ChEBI" id="CHEBI:57540"/>
    </ligand>
</feature>